<keyword evidence="3 6" id="KW-0812">Transmembrane</keyword>
<reference evidence="7" key="1">
    <citation type="submission" date="2022-06" db="EMBL/GenBank/DDBJ databases">
        <title>Novel species in genus nocardia.</title>
        <authorList>
            <person name="Li F."/>
        </authorList>
    </citation>
    <scope>NUCLEOTIDE SEQUENCE</scope>
    <source>
        <strain evidence="7">CDC141</strain>
    </source>
</reference>
<dbReference type="PANTHER" id="PTHR30086:SF20">
    <property type="entry name" value="ARGININE EXPORTER PROTEIN ARGO-RELATED"/>
    <property type="match status" value="1"/>
</dbReference>
<protein>
    <submittedName>
        <fullName evidence="7">LysE family translocator</fullName>
    </submittedName>
</protein>
<dbReference type="EMBL" id="JAMRXG010000008">
    <property type="protein sequence ID" value="MCM6775898.1"/>
    <property type="molecule type" value="Genomic_DNA"/>
</dbReference>
<comment type="subcellular location">
    <subcellularLocation>
        <location evidence="1">Cell membrane</location>
        <topology evidence="1">Multi-pass membrane protein</topology>
    </subcellularLocation>
</comment>
<dbReference type="PANTHER" id="PTHR30086">
    <property type="entry name" value="ARGININE EXPORTER PROTEIN ARGO"/>
    <property type="match status" value="1"/>
</dbReference>
<organism evidence="7 8">
    <name type="scientific">Nocardia pulmonis</name>
    <dbReference type="NCBI Taxonomy" id="2951408"/>
    <lineage>
        <taxon>Bacteria</taxon>
        <taxon>Bacillati</taxon>
        <taxon>Actinomycetota</taxon>
        <taxon>Actinomycetes</taxon>
        <taxon>Mycobacteriales</taxon>
        <taxon>Nocardiaceae</taxon>
        <taxon>Nocardia</taxon>
    </lineage>
</organism>
<dbReference type="GO" id="GO:0005886">
    <property type="term" value="C:plasma membrane"/>
    <property type="evidence" value="ECO:0007669"/>
    <property type="project" value="UniProtKB-SubCell"/>
</dbReference>
<feature type="transmembrane region" description="Helical" evidence="6">
    <location>
        <begin position="155"/>
        <end position="181"/>
    </location>
</feature>
<evidence type="ECO:0000256" key="3">
    <source>
        <dbReference type="ARBA" id="ARBA00022692"/>
    </source>
</evidence>
<dbReference type="PIRSF" id="PIRSF006324">
    <property type="entry name" value="LeuE"/>
    <property type="match status" value="1"/>
</dbReference>
<gene>
    <name evidence="7" type="ORF">NDR86_20680</name>
</gene>
<evidence type="ECO:0000313" key="8">
    <source>
        <dbReference type="Proteomes" id="UP001139157"/>
    </source>
</evidence>
<evidence type="ECO:0000256" key="2">
    <source>
        <dbReference type="ARBA" id="ARBA00022475"/>
    </source>
</evidence>
<keyword evidence="5 6" id="KW-0472">Membrane</keyword>
<dbReference type="Proteomes" id="UP001139157">
    <property type="component" value="Unassembled WGS sequence"/>
</dbReference>
<feature type="transmembrane region" description="Helical" evidence="6">
    <location>
        <begin position="6"/>
        <end position="28"/>
    </location>
</feature>
<dbReference type="Pfam" id="PF01810">
    <property type="entry name" value="LysE"/>
    <property type="match status" value="1"/>
</dbReference>
<dbReference type="GO" id="GO:0015171">
    <property type="term" value="F:amino acid transmembrane transporter activity"/>
    <property type="evidence" value="ECO:0007669"/>
    <property type="project" value="TreeGrafter"/>
</dbReference>
<keyword evidence="8" id="KW-1185">Reference proteome</keyword>
<dbReference type="InterPro" id="IPR001123">
    <property type="entry name" value="LeuE-type"/>
</dbReference>
<name>A0A9X2IXZ2_9NOCA</name>
<dbReference type="AlphaFoldDB" id="A0A9X2IXZ2"/>
<evidence type="ECO:0000256" key="4">
    <source>
        <dbReference type="ARBA" id="ARBA00022989"/>
    </source>
</evidence>
<feature type="transmembrane region" description="Helical" evidence="6">
    <location>
        <begin position="115"/>
        <end position="135"/>
    </location>
</feature>
<evidence type="ECO:0000256" key="6">
    <source>
        <dbReference type="SAM" id="Phobius"/>
    </source>
</evidence>
<evidence type="ECO:0000256" key="1">
    <source>
        <dbReference type="ARBA" id="ARBA00004651"/>
    </source>
</evidence>
<evidence type="ECO:0000313" key="7">
    <source>
        <dbReference type="EMBL" id="MCM6775898.1"/>
    </source>
</evidence>
<keyword evidence="2" id="KW-1003">Cell membrane</keyword>
<dbReference type="RefSeq" id="WP_251914134.1">
    <property type="nucleotide sequence ID" value="NZ_JAMRXG010000008.1"/>
</dbReference>
<accession>A0A9X2IXZ2</accession>
<sequence>MRSELIVAFAGVCVVLNLVPGPGMMFMIAHGISGGRRGGLVAAAGMATGTLVHTVVAAMGLTALLHAVPAALEIVKIAGAVFLLYLAVSTLRAAKRHAALGPDPSEMRNGLRRTYFSAILTNLSNPKVVLFYLAFVPQFLTSDGWPVPAQILTLGALLIVIGLFMDGAIGVTAGTFSAMLLRRPGFRLWLERLSAAIFGGLALHLLTQQL</sequence>
<comment type="caution">
    <text evidence="7">The sequence shown here is derived from an EMBL/GenBank/DDBJ whole genome shotgun (WGS) entry which is preliminary data.</text>
</comment>
<proteinExistence type="predicted"/>
<feature type="transmembrane region" description="Helical" evidence="6">
    <location>
        <begin position="40"/>
        <end position="68"/>
    </location>
</feature>
<keyword evidence="4 6" id="KW-1133">Transmembrane helix</keyword>
<feature type="transmembrane region" description="Helical" evidence="6">
    <location>
        <begin position="74"/>
        <end position="94"/>
    </location>
</feature>
<evidence type="ECO:0000256" key="5">
    <source>
        <dbReference type="ARBA" id="ARBA00023136"/>
    </source>
</evidence>